<dbReference type="AlphaFoldDB" id="A0AA36NJC1"/>
<comment type="caution">
    <text evidence="1">The sequence shown here is derived from an EMBL/GenBank/DDBJ whole genome shotgun (WGS) entry which is preliminary data.</text>
</comment>
<accession>A0AA36NJC1</accession>
<evidence type="ECO:0000313" key="1">
    <source>
        <dbReference type="EMBL" id="CAJ1404558.1"/>
    </source>
</evidence>
<name>A0AA36NJC1_9DINO</name>
<organism evidence="1 2">
    <name type="scientific">Effrenium voratum</name>
    <dbReference type="NCBI Taxonomy" id="2562239"/>
    <lineage>
        <taxon>Eukaryota</taxon>
        <taxon>Sar</taxon>
        <taxon>Alveolata</taxon>
        <taxon>Dinophyceae</taxon>
        <taxon>Suessiales</taxon>
        <taxon>Symbiodiniaceae</taxon>
        <taxon>Effrenium</taxon>
    </lineage>
</organism>
<dbReference type="Proteomes" id="UP001178507">
    <property type="component" value="Unassembled WGS sequence"/>
</dbReference>
<reference evidence="1" key="1">
    <citation type="submission" date="2023-08" db="EMBL/GenBank/DDBJ databases">
        <authorList>
            <person name="Chen Y."/>
            <person name="Shah S."/>
            <person name="Dougan E. K."/>
            <person name="Thang M."/>
            <person name="Chan C."/>
        </authorList>
    </citation>
    <scope>NUCLEOTIDE SEQUENCE</scope>
</reference>
<gene>
    <name evidence="1" type="ORF">EVOR1521_LOCUS26980</name>
</gene>
<proteinExistence type="predicted"/>
<sequence length="605" mass="67277">MACAEICVETITCDQTTASQAFTNLQLSYRGAERQAPSVLTLALTFSHVMAWKADRGLHSPEMNTEERLRAVVNEFNGGTIAKWHTDDDKFKAVLNLLIGSSPEARQVIANHLNYHKWTQSAFTSELLRSTRWLLGATCKNGTAYIKNILTVTHESQVDMLRGYVAWFNHQTRRVKAASRAKLRLDTKEWERLVDYSCVMTAIRNEAGKVHSGERLAEVQSMLHTAFMARDYYAEILASLDSALTNWNVRHLTLWGELVEIQAPESVPTEADMEAMEEATLAAQFQEVRSKISMDELAWVRYKNQEKKKLAREHIIAVTHGKAQNDIGKGLVEGYMEKMCCINLVPDSSSVPNLDAWIRQAAGELKVKQDELLTVVVTDYSKLGSAALIVAPLLAGASAGGSLRRDYRNIEDKVVQHRMELRDLRLGLDMGGLHGNTDRPGYFQAWLAVPDAFLPLKGTGHRVSRADDKEQLKAAKVSDFAASELWRLQGFAADSLPSALPEASFVVPSARATLSGNESRKNFTDVQETAQWLAGEEAYCKVLKSLFRFKLKRAVVIHTTAYCGSLERACVQLGVPVWSLTDNSVCHSYAAMTVANMLLQAGPLQ</sequence>
<dbReference type="EMBL" id="CAUJNA010003549">
    <property type="protein sequence ID" value="CAJ1404558.1"/>
    <property type="molecule type" value="Genomic_DNA"/>
</dbReference>
<keyword evidence="2" id="KW-1185">Reference proteome</keyword>
<protein>
    <submittedName>
        <fullName evidence="1">Uncharacterized protein</fullName>
    </submittedName>
</protein>
<evidence type="ECO:0000313" key="2">
    <source>
        <dbReference type="Proteomes" id="UP001178507"/>
    </source>
</evidence>